<gene>
    <name evidence="1" type="ORF">K3G42_029454</name>
</gene>
<comment type="caution">
    <text evidence="1">The sequence shown here is derived from an EMBL/GenBank/DDBJ whole genome shotgun (WGS) entry which is preliminary data.</text>
</comment>
<organism evidence="1 2">
    <name type="scientific">Sphaerodactylus townsendi</name>
    <dbReference type="NCBI Taxonomy" id="933632"/>
    <lineage>
        <taxon>Eukaryota</taxon>
        <taxon>Metazoa</taxon>
        <taxon>Chordata</taxon>
        <taxon>Craniata</taxon>
        <taxon>Vertebrata</taxon>
        <taxon>Euteleostomi</taxon>
        <taxon>Lepidosauria</taxon>
        <taxon>Squamata</taxon>
        <taxon>Bifurcata</taxon>
        <taxon>Gekkota</taxon>
        <taxon>Sphaerodactylidae</taxon>
        <taxon>Sphaerodactylus</taxon>
    </lineage>
</organism>
<dbReference type="Proteomes" id="UP000827872">
    <property type="component" value="Linkage Group LG04"/>
</dbReference>
<name>A0ACB8FK94_9SAUR</name>
<evidence type="ECO:0000313" key="2">
    <source>
        <dbReference type="Proteomes" id="UP000827872"/>
    </source>
</evidence>
<protein>
    <submittedName>
        <fullName evidence="1">Uncharacterized protein</fullName>
    </submittedName>
</protein>
<sequence>MEKKNTYIFLAAGETSHKKCGVKQLIDCLERGKTGSSFYEGYRKLDNAACAQNPHTWLQSGLSSINTCLCRVLALLNQTTMCVSIRKPQYNSDKVLLSTEIYSRCLIWLLDQSKGAFGLEIFQSNSTFLNELPLIPSSVDFTRNPSL</sequence>
<reference evidence="1" key="1">
    <citation type="submission" date="2021-08" db="EMBL/GenBank/DDBJ databases">
        <title>The first chromosome-level gecko genome reveals the dynamic sex chromosomes of Neotropical dwarf geckos (Sphaerodactylidae: Sphaerodactylus).</title>
        <authorList>
            <person name="Pinto B.J."/>
            <person name="Keating S.E."/>
            <person name="Gamble T."/>
        </authorList>
    </citation>
    <scope>NUCLEOTIDE SEQUENCE</scope>
    <source>
        <strain evidence="1">TG3544</strain>
    </source>
</reference>
<evidence type="ECO:0000313" key="1">
    <source>
        <dbReference type="EMBL" id="KAH8005506.1"/>
    </source>
</evidence>
<keyword evidence="2" id="KW-1185">Reference proteome</keyword>
<dbReference type="EMBL" id="CM037617">
    <property type="protein sequence ID" value="KAH8005506.1"/>
    <property type="molecule type" value="Genomic_DNA"/>
</dbReference>
<proteinExistence type="predicted"/>
<accession>A0ACB8FK94</accession>